<reference evidence="2" key="2">
    <citation type="journal article" date="2015" name="J. Proteomics">
        <title>Sexual differences in the sialomes of the zebra tick, Rhipicephalus pulchellus.</title>
        <authorList>
            <person name="Tan A.W."/>
            <person name="Francischetti I.M."/>
            <person name="Slovak M."/>
            <person name="Kini R.M."/>
            <person name="Ribeiro J.M."/>
        </authorList>
    </citation>
    <scope>NUCLEOTIDE SEQUENCE</scope>
    <source>
        <tissue evidence="2">Salivary gland</tissue>
    </source>
</reference>
<keyword evidence="2" id="KW-0328">Glycosyltransferase</keyword>
<sequence>SACRCGFLYFNLHPVSSLDRILQPGLRRSATFLSPGNVVMLSKLKAVIATLCFFGFVSAVIFFYVVNSNQARKSADQKKSTGIVNEALSATSEQSVSLKSAAYTSSLSVRLPRANTNLTTVPHAYQVKCFQEGSVPRKKNSTCVCKKGWHGRECSIPDAVWFTEGFMRWYSEGLIRRRSRPRTVINGLVFNHELDLLEVRIEELGDAVDHYLVVESPYTYFGMEKPLYLRNNLSAGFLQEHRHKIVPISVDFYNYAGGDPWGPENYFRTSVWYEGHRRLKNLRDDDVFIMSDADEIPSRDVVLFLKNHNGFGEPMKLSLRWFTYGFYWENSRPVDVSGVCTVAYLRDVYESDSLRLRSMVTFAQDNMSNTGTFSEAWTIAGTSPRYAGWHCSWCFDVPGIQMKLAAAQRDDGVRWGDIAEKSDTGYINSLRKKGLFFDDSSKLTPCDPNETAPAYVRRNAERFTCLMRP</sequence>
<reference evidence="2" key="1">
    <citation type="submission" date="2012-11" db="EMBL/GenBank/DDBJ databases">
        <authorList>
            <person name="Lucero-Rivera Y.E."/>
            <person name="Tovar-Ramirez D."/>
        </authorList>
    </citation>
    <scope>NUCLEOTIDE SEQUENCE</scope>
    <source>
        <tissue evidence="2">Salivary gland</tissue>
    </source>
</reference>
<dbReference type="GO" id="GO:0016020">
    <property type="term" value="C:membrane"/>
    <property type="evidence" value="ECO:0007669"/>
    <property type="project" value="InterPro"/>
</dbReference>
<keyword evidence="1" id="KW-0812">Transmembrane</keyword>
<keyword evidence="2" id="KW-0808">Transferase</keyword>
<feature type="transmembrane region" description="Helical" evidence="1">
    <location>
        <begin position="46"/>
        <end position="66"/>
    </location>
</feature>
<dbReference type="Pfam" id="PF04724">
    <property type="entry name" value="Glyco_transf_17"/>
    <property type="match status" value="1"/>
</dbReference>
<evidence type="ECO:0000313" key="2">
    <source>
        <dbReference type="EMBL" id="JAA63741.1"/>
    </source>
</evidence>
<dbReference type="EMBL" id="GACK01001293">
    <property type="protein sequence ID" value="JAA63741.1"/>
    <property type="molecule type" value="mRNA"/>
</dbReference>
<dbReference type="AlphaFoldDB" id="L7MHS1"/>
<accession>L7MHS1</accession>
<organism evidence="2">
    <name type="scientific">Rhipicephalus pulchellus</name>
    <name type="common">Yellow backed tick</name>
    <name type="synonym">Dermacentor pulchellus</name>
    <dbReference type="NCBI Taxonomy" id="72859"/>
    <lineage>
        <taxon>Eukaryota</taxon>
        <taxon>Metazoa</taxon>
        <taxon>Ecdysozoa</taxon>
        <taxon>Arthropoda</taxon>
        <taxon>Chelicerata</taxon>
        <taxon>Arachnida</taxon>
        <taxon>Acari</taxon>
        <taxon>Parasitiformes</taxon>
        <taxon>Ixodida</taxon>
        <taxon>Ixodoidea</taxon>
        <taxon>Ixodidae</taxon>
        <taxon>Rhipicephalinae</taxon>
        <taxon>Rhipicephalus</taxon>
        <taxon>Rhipicephalus</taxon>
    </lineage>
</organism>
<feature type="non-terminal residue" evidence="2">
    <location>
        <position position="1"/>
    </location>
</feature>
<name>L7MHS1_RHIPC</name>
<keyword evidence="1" id="KW-1133">Transmembrane helix</keyword>
<dbReference type="PANTHER" id="PTHR12224:SF0">
    <property type="entry name" value="BETA-1,4-MANNOSYL-GLYCOPROTEIN 4-BETA-N-ACETYLGLUCOSAMINYLTRANSFERASE"/>
    <property type="match status" value="1"/>
</dbReference>
<evidence type="ECO:0000256" key="1">
    <source>
        <dbReference type="SAM" id="Phobius"/>
    </source>
</evidence>
<dbReference type="GO" id="GO:0006044">
    <property type="term" value="P:N-acetylglucosamine metabolic process"/>
    <property type="evidence" value="ECO:0007669"/>
    <property type="project" value="TreeGrafter"/>
</dbReference>
<keyword evidence="1" id="KW-0472">Membrane</keyword>
<protein>
    <submittedName>
        <fullName evidence="2">Putative beta-14-mannosyl-glycoprotein 4-beta-n-acetylglucosaminyltransferase</fullName>
    </submittedName>
</protein>
<dbReference type="GO" id="GO:0003830">
    <property type="term" value="F:beta-1,4-mannosylglycoprotein 4-beta-N-acetylglucosaminyltransferase activity"/>
    <property type="evidence" value="ECO:0007669"/>
    <property type="project" value="InterPro"/>
</dbReference>
<dbReference type="InterPro" id="IPR006813">
    <property type="entry name" value="Glyco_trans_17"/>
</dbReference>
<dbReference type="PANTHER" id="PTHR12224">
    <property type="entry name" value="BETA-1,4-MANNOSYL-GLYCOPROTEIN BETA-1,4-N-ACETYLGLUCOSAMINYL-TRANSFERASE"/>
    <property type="match status" value="1"/>
</dbReference>
<proteinExistence type="evidence at transcript level"/>